<dbReference type="Proteomes" id="UP001497680">
    <property type="component" value="Unassembled WGS sequence"/>
</dbReference>
<proteinExistence type="predicted"/>
<name>A0ACC0CWN8_9PEZI</name>
<dbReference type="EMBL" id="MU394333">
    <property type="protein sequence ID" value="KAI6084768.1"/>
    <property type="molecule type" value="Genomic_DNA"/>
</dbReference>
<keyword evidence="2" id="KW-1185">Reference proteome</keyword>
<sequence>MSPPSHTVVTTSKAPGPYPALSQATVWNGMVFCSGALGINPKTKALVEGTIADRTTQALTNLATILKEASSGPDKVLKVMIYVTSIGDVPLLNEAYIKFFPEPRPARACVAVKELARGTDVEIECVGYI</sequence>
<accession>A0ACC0CWN8</accession>
<organism evidence="1 2">
    <name type="scientific">Hypoxylon rubiginosum</name>
    <dbReference type="NCBI Taxonomy" id="110542"/>
    <lineage>
        <taxon>Eukaryota</taxon>
        <taxon>Fungi</taxon>
        <taxon>Dikarya</taxon>
        <taxon>Ascomycota</taxon>
        <taxon>Pezizomycotina</taxon>
        <taxon>Sordariomycetes</taxon>
        <taxon>Xylariomycetidae</taxon>
        <taxon>Xylariales</taxon>
        <taxon>Hypoxylaceae</taxon>
        <taxon>Hypoxylon</taxon>
    </lineage>
</organism>
<gene>
    <name evidence="1" type="ORF">F4821DRAFT_166696</name>
</gene>
<evidence type="ECO:0000313" key="1">
    <source>
        <dbReference type="EMBL" id="KAI6084768.1"/>
    </source>
</evidence>
<comment type="caution">
    <text evidence="1">The sequence shown here is derived from an EMBL/GenBank/DDBJ whole genome shotgun (WGS) entry which is preliminary data.</text>
</comment>
<reference evidence="1 2" key="1">
    <citation type="journal article" date="2022" name="New Phytol.">
        <title>Ecological generalism drives hyperdiversity of secondary metabolite gene clusters in xylarialean endophytes.</title>
        <authorList>
            <person name="Franco M.E.E."/>
            <person name="Wisecaver J.H."/>
            <person name="Arnold A.E."/>
            <person name="Ju Y.M."/>
            <person name="Slot J.C."/>
            <person name="Ahrendt S."/>
            <person name="Moore L.P."/>
            <person name="Eastman K.E."/>
            <person name="Scott K."/>
            <person name="Konkel Z."/>
            <person name="Mondo S.J."/>
            <person name="Kuo A."/>
            <person name="Hayes R.D."/>
            <person name="Haridas S."/>
            <person name="Andreopoulos B."/>
            <person name="Riley R."/>
            <person name="LaButti K."/>
            <person name="Pangilinan J."/>
            <person name="Lipzen A."/>
            <person name="Amirebrahimi M."/>
            <person name="Yan J."/>
            <person name="Adam C."/>
            <person name="Keymanesh K."/>
            <person name="Ng V."/>
            <person name="Louie K."/>
            <person name="Northen T."/>
            <person name="Drula E."/>
            <person name="Henrissat B."/>
            <person name="Hsieh H.M."/>
            <person name="Youens-Clark K."/>
            <person name="Lutzoni F."/>
            <person name="Miadlikowska J."/>
            <person name="Eastwood D.C."/>
            <person name="Hamelin R.C."/>
            <person name="Grigoriev I.V."/>
            <person name="U'Ren J.M."/>
        </authorList>
    </citation>
    <scope>NUCLEOTIDE SEQUENCE [LARGE SCALE GENOMIC DNA]</scope>
    <source>
        <strain evidence="1 2">ER1909</strain>
    </source>
</reference>
<evidence type="ECO:0000313" key="2">
    <source>
        <dbReference type="Proteomes" id="UP001497680"/>
    </source>
</evidence>
<protein>
    <submittedName>
        <fullName evidence="1">L-psp endoribonuclease family protein</fullName>
    </submittedName>
</protein>